<sequence length="299" mass="33187">MKTQHLITVFTLFLLFGTVPVSAQQQDTLKIYLIETSDGNQFSGRIISENQEKLELLTEKFGKLVIAKEDIVKITELTPEKIVQGKLWLENTQSSRYFWSPNGYGLKKGEGYYQNIWILWNQASFGITDYFSLGFGLIPLFLFGADAIEYSPVWVVPKFSLPVIKDKFNIGAGLLAGNVGLQKDAGFGIAYGLGTLGNRNSNITLGLGYGFAAGNWAKSPMINIGFMARTGPKGYILSENYFIRIENESLLLFSFGGRTLTKTVGIDYGLFIPIIESMEALVGLPWLGLTIPFKQGKMK</sequence>
<keyword evidence="1" id="KW-0732">Signal</keyword>
<dbReference type="EMBL" id="DF968183">
    <property type="protein sequence ID" value="GAP44814.1"/>
    <property type="molecule type" value="Genomic_DNA"/>
</dbReference>
<evidence type="ECO:0000313" key="2">
    <source>
        <dbReference type="EMBL" id="GAP44814.1"/>
    </source>
</evidence>
<feature type="signal peptide" evidence="1">
    <location>
        <begin position="1"/>
        <end position="23"/>
    </location>
</feature>
<evidence type="ECO:0000256" key="1">
    <source>
        <dbReference type="SAM" id="SignalP"/>
    </source>
</evidence>
<dbReference type="Proteomes" id="UP000053091">
    <property type="component" value="Unassembled WGS sequence"/>
</dbReference>
<dbReference type="AlphaFoldDB" id="A0A0S7C3Q4"/>
<feature type="chain" id="PRO_5006633577" evidence="1">
    <location>
        <begin position="24"/>
        <end position="299"/>
    </location>
</feature>
<reference evidence="2" key="1">
    <citation type="journal article" date="2015" name="Genome Announc.">
        <title>Draft Genome Sequence of Bacteroidales Strain TBC1, a Novel Isolate from a Methanogenic Wastewater Treatment System.</title>
        <authorList>
            <person name="Tourlousse D.M."/>
            <person name="Matsuura N."/>
            <person name="Sun L."/>
            <person name="Toyonaga M."/>
            <person name="Kuroda K."/>
            <person name="Ohashi A."/>
            <person name="Cruz R."/>
            <person name="Yamaguchi T."/>
            <person name="Sekiguchi Y."/>
        </authorList>
    </citation>
    <scope>NUCLEOTIDE SEQUENCE [LARGE SCALE GENOMIC DNA]</scope>
    <source>
        <strain evidence="2">TBC1</strain>
    </source>
</reference>
<evidence type="ECO:0000313" key="3">
    <source>
        <dbReference type="Proteomes" id="UP000053091"/>
    </source>
</evidence>
<organism evidence="2">
    <name type="scientific">Lentimicrobium saccharophilum</name>
    <dbReference type="NCBI Taxonomy" id="1678841"/>
    <lineage>
        <taxon>Bacteria</taxon>
        <taxon>Pseudomonadati</taxon>
        <taxon>Bacteroidota</taxon>
        <taxon>Bacteroidia</taxon>
        <taxon>Bacteroidales</taxon>
        <taxon>Lentimicrobiaceae</taxon>
        <taxon>Lentimicrobium</taxon>
    </lineage>
</organism>
<accession>A0A0S7C3Q4</accession>
<name>A0A0S7C3Q4_9BACT</name>
<keyword evidence="3" id="KW-1185">Reference proteome</keyword>
<proteinExistence type="predicted"/>
<dbReference type="RefSeq" id="WP_062044681.1">
    <property type="nucleotide sequence ID" value="NZ_DF968183.1"/>
</dbReference>
<gene>
    <name evidence="2" type="ORF">TBC1_12625</name>
</gene>
<protein>
    <submittedName>
        <fullName evidence="2">Uncharacterized protein</fullName>
    </submittedName>
</protein>
<dbReference type="OrthoDB" id="1116368at2"/>